<reference evidence="3 4" key="1">
    <citation type="submission" date="2008-06" db="EMBL/GenBank/DDBJ databases">
        <title>Complete sequence of Pelodictyon phaeoclathratiforme BU-1.</title>
        <authorList>
            <consortium name="US DOE Joint Genome Institute"/>
            <person name="Lucas S."/>
            <person name="Copeland A."/>
            <person name="Lapidus A."/>
            <person name="Glavina del Rio T."/>
            <person name="Dalin E."/>
            <person name="Tice H."/>
            <person name="Bruce D."/>
            <person name="Goodwin L."/>
            <person name="Pitluck S."/>
            <person name="Schmutz J."/>
            <person name="Larimer F."/>
            <person name="Land M."/>
            <person name="Hauser L."/>
            <person name="Kyrpides N."/>
            <person name="Mikhailova N."/>
            <person name="Liu Z."/>
            <person name="Li T."/>
            <person name="Zhao F."/>
            <person name="Overmann J."/>
            <person name="Bryant D.A."/>
            <person name="Richardson P."/>
        </authorList>
    </citation>
    <scope>NUCLEOTIDE SEQUENCE [LARGE SCALE GENOMIC DNA]</scope>
    <source>
        <strain evidence="4">DSM 5477 / BU-1</strain>
    </source>
</reference>
<keyword evidence="2" id="KW-1133">Transmembrane helix</keyword>
<evidence type="ECO:0000256" key="1">
    <source>
        <dbReference type="SAM" id="Coils"/>
    </source>
</evidence>
<gene>
    <name evidence="3" type="ordered locus">Ppha_2661</name>
</gene>
<feature type="transmembrane region" description="Helical" evidence="2">
    <location>
        <begin position="35"/>
        <end position="56"/>
    </location>
</feature>
<dbReference type="KEGG" id="pph:Ppha_2661"/>
<accession>B4SFZ3</accession>
<proteinExistence type="predicted"/>
<protein>
    <submittedName>
        <fullName evidence="3">Uncharacterized protein</fullName>
    </submittedName>
</protein>
<sequence precursor="true">MKIINIIAFIVGLLLGSGLLLSAVFVYVKRQIFGVGGIVLIVFGSFLIGLSIWTSFEISVNSDGTIKAKYNQETKEEIGVKAAEVNGSIEQLKLKLSNLTQDVLTLKRAVPGVTFSRDKTLEREQKEKLFANNSEYSILVFYKPYQRDISVKLSNMLLSLGFKSSATPSELKEAARQFKPNKAWIIYTPKGEKKIPELKKILSSTGTSIEYIYRNRSYALRSGDIQILIF</sequence>
<dbReference type="Proteomes" id="UP000002724">
    <property type="component" value="Chromosome"/>
</dbReference>
<evidence type="ECO:0000313" key="3">
    <source>
        <dbReference type="EMBL" id="ACF44820.1"/>
    </source>
</evidence>
<name>B4SFZ3_PELPB</name>
<keyword evidence="2" id="KW-0472">Membrane</keyword>
<dbReference type="RefSeq" id="WP_012509292.1">
    <property type="nucleotide sequence ID" value="NC_011060.1"/>
</dbReference>
<dbReference type="EMBL" id="CP001110">
    <property type="protein sequence ID" value="ACF44820.1"/>
    <property type="molecule type" value="Genomic_DNA"/>
</dbReference>
<evidence type="ECO:0000256" key="2">
    <source>
        <dbReference type="SAM" id="Phobius"/>
    </source>
</evidence>
<dbReference type="HOGENOM" id="CLU_1203904_0_0_10"/>
<keyword evidence="4" id="KW-1185">Reference proteome</keyword>
<feature type="transmembrane region" description="Helical" evidence="2">
    <location>
        <begin position="6"/>
        <end position="28"/>
    </location>
</feature>
<keyword evidence="1" id="KW-0175">Coiled coil</keyword>
<evidence type="ECO:0000313" key="4">
    <source>
        <dbReference type="Proteomes" id="UP000002724"/>
    </source>
</evidence>
<feature type="coiled-coil region" evidence="1">
    <location>
        <begin position="82"/>
        <end position="109"/>
    </location>
</feature>
<organism evidence="3 4">
    <name type="scientific">Pelodictyon phaeoclathratiforme (strain DSM 5477 / BU-1)</name>
    <dbReference type="NCBI Taxonomy" id="324925"/>
    <lineage>
        <taxon>Bacteria</taxon>
        <taxon>Pseudomonadati</taxon>
        <taxon>Chlorobiota</taxon>
        <taxon>Chlorobiia</taxon>
        <taxon>Chlorobiales</taxon>
        <taxon>Chlorobiaceae</taxon>
        <taxon>Chlorobium/Pelodictyon group</taxon>
        <taxon>Pelodictyon</taxon>
    </lineage>
</organism>
<dbReference type="OrthoDB" id="9916192at2"/>
<dbReference type="AlphaFoldDB" id="B4SFZ3"/>
<keyword evidence="2" id="KW-0812">Transmembrane</keyword>